<name>A0ABR9SZM2_9PSED</name>
<sequence>MIGVPMADPRQAVIADLNRQMDAFFGSGKKAQVIPSGIGANTPVISANAHQERLRAQRDKLAPAVRAEAAKGITANEAAKNLKMHIKRVTLIAQENGFRFAESP</sequence>
<accession>A0ABR9SZM2</accession>
<dbReference type="RefSeq" id="WP_193861790.1">
    <property type="nucleotide sequence ID" value="NZ_JADDUM010000236.1"/>
</dbReference>
<proteinExistence type="predicted"/>
<reference evidence="1 2" key="1">
    <citation type="submission" date="2020-10" db="EMBL/GenBank/DDBJ databases">
        <title>The draft genomes of Cyclamen pathogen Pseudomonas sp.</title>
        <authorList>
            <person name="Fujikawa T."/>
            <person name="Sawada H."/>
        </authorList>
    </citation>
    <scope>NUCLEOTIDE SEQUENCE [LARGE SCALE GENOMIC DNA]</scope>
    <source>
        <strain evidence="1 2">MAFF 301449</strain>
    </source>
</reference>
<dbReference type="Proteomes" id="UP000613075">
    <property type="component" value="Unassembled WGS sequence"/>
</dbReference>
<evidence type="ECO:0000313" key="1">
    <source>
        <dbReference type="EMBL" id="MBE8594039.1"/>
    </source>
</evidence>
<comment type="caution">
    <text evidence="1">The sequence shown here is derived from an EMBL/GenBank/DDBJ whole genome shotgun (WGS) entry which is preliminary data.</text>
</comment>
<keyword evidence="2" id="KW-1185">Reference proteome</keyword>
<protein>
    <submittedName>
        <fullName evidence="1">Uncharacterized protein</fullName>
    </submittedName>
</protein>
<organism evidence="1 2">
    <name type="scientific">Pseudomonas cyclaminis</name>
    <dbReference type="NCBI Taxonomy" id="2781239"/>
    <lineage>
        <taxon>Bacteria</taxon>
        <taxon>Pseudomonadati</taxon>
        <taxon>Pseudomonadota</taxon>
        <taxon>Gammaproteobacteria</taxon>
        <taxon>Pseudomonadales</taxon>
        <taxon>Pseudomonadaceae</taxon>
        <taxon>Pseudomonas</taxon>
    </lineage>
</organism>
<evidence type="ECO:0000313" key="2">
    <source>
        <dbReference type="Proteomes" id="UP000613075"/>
    </source>
</evidence>
<gene>
    <name evidence="1" type="ORF">IQK56_25720</name>
</gene>
<dbReference type="EMBL" id="JADDUM010000236">
    <property type="protein sequence ID" value="MBE8594039.1"/>
    <property type="molecule type" value="Genomic_DNA"/>
</dbReference>